<organism evidence="2 3">
    <name type="scientific">Elysia marginata</name>
    <dbReference type="NCBI Taxonomy" id="1093978"/>
    <lineage>
        <taxon>Eukaryota</taxon>
        <taxon>Metazoa</taxon>
        <taxon>Spiralia</taxon>
        <taxon>Lophotrochozoa</taxon>
        <taxon>Mollusca</taxon>
        <taxon>Gastropoda</taxon>
        <taxon>Heterobranchia</taxon>
        <taxon>Euthyneura</taxon>
        <taxon>Panpulmonata</taxon>
        <taxon>Sacoglossa</taxon>
        <taxon>Placobranchoidea</taxon>
        <taxon>Plakobranchidae</taxon>
        <taxon>Elysia</taxon>
    </lineage>
</organism>
<dbReference type="EMBL" id="BMAT01010757">
    <property type="protein sequence ID" value="GFR60064.1"/>
    <property type="molecule type" value="Genomic_DNA"/>
</dbReference>
<dbReference type="AlphaFoldDB" id="A0AAV4EGW5"/>
<gene>
    <name evidence="2" type="ORF">ElyMa_005398600</name>
</gene>
<reference evidence="2 3" key="1">
    <citation type="journal article" date="2021" name="Elife">
        <title>Chloroplast acquisition without the gene transfer in kleptoplastic sea slugs, Plakobranchus ocellatus.</title>
        <authorList>
            <person name="Maeda T."/>
            <person name="Takahashi S."/>
            <person name="Yoshida T."/>
            <person name="Shimamura S."/>
            <person name="Takaki Y."/>
            <person name="Nagai Y."/>
            <person name="Toyoda A."/>
            <person name="Suzuki Y."/>
            <person name="Arimoto A."/>
            <person name="Ishii H."/>
            <person name="Satoh N."/>
            <person name="Nishiyama T."/>
            <person name="Hasebe M."/>
            <person name="Maruyama T."/>
            <person name="Minagawa J."/>
            <person name="Obokata J."/>
            <person name="Shigenobu S."/>
        </authorList>
    </citation>
    <scope>NUCLEOTIDE SEQUENCE [LARGE SCALE GENOMIC DNA]</scope>
</reference>
<sequence>RISRSSRRGAADSQVIECKLVRRFCLAGLDEFAVWKAFETGPPRSLNAAVDEVSRFQGTGSVSQGRNSEFEEGRIAWMGGGGSSPDREDRSRKKRDQHWALCSQDYGDCDRTRTRYVSPVREFRPHHLSGYGRSSAFNGERGEVWGDFREGKDRHRRAYHKENGGTCKLVRAVSRSPEKVEPAMVGMMKKIRNSNGRDHPEDRVNGGKEIRVMRFLMELLLHYRGEGVWGIEASEALKSANSRNLSFTEFSVRMGGQAVVGCLGSGMGLQARWGGMGSLGFLESDGDRAAGGCSP</sequence>
<keyword evidence="3" id="KW-1185">Reference proteome</keyword>
<evidence type="ECO:0000256" key="1">
    <source>
        <dbReference type="SAM" id="MobiDB-lite"/>
    </source>
</evidence>
<comment type="caution">
    <text evidence="2">The sequence shown here is derived from an EMBL/GenBank/DDBJ whole genome shotgun (WGS) entry which is preliminary data.</text>
</comment>
<proteinExistence type="predicted"/>
<protein>
    <submittedName>
        <fullName evidence="2">Uncharacterized protein</fullName>
    </submittedName>
</protein>
<dbReference type="Proteomes" id="UP000762676">
    <property type="component" value="Unassembled WGS sequence"/>
</dbReference>
<accession>A0AAV4EGW5</accession>
<feature type="region of interest" description="Disordered" evidence="1">
    <location>
        <begin position="58"/>
        <end position="97"/>
    </location>
</feature>
<evidence type="ECO:0000313" key="3">
    <source>
        <dbReference type="Proteomes" id="UP000762676"/>
    </source>
</evidence>
<name>A0AAV4EGW5_9GAST</name>
<feature type="non-terminal residue" evidence="2">
    <location>
        <position position="1"/>
    </location>
</feature>
<feature type="compositionally biased region" description="Polar residues" evidence="1">
    <location>
        <begin position="58"/>
        <end position="67"/>
    </location>
</feature>
<evidence type="ECO:0000313" key="2">
    <source>
        <dbReference type="EMBL" id="GFR60064.1"/>
    </source>
</evidence>